<dbReference type="InterPro" id="IPR036291">
    <property type="entry name" value="NAD(P)-bd_dom_sf"/>
</dbReference>
<dbReference type="Proteomes" id="UP000187429">
    <property type="component" value="Unassembled WGS sequence"/>
</dbReference>
<name>A0A1R1XI26_9FUNG</name>
<organism evidence="3 4">
    <name type="scientific">Smittium culicis</name>
    <dbReference type="NCBI Taxonomy" id="133412"/>
    <lineage>
        <taxon>Eukaryota</taxon>
        <taxon>Fungi</taxon>
        <taxon>Fungi incertae sedis</taxon>
        <taxon>Zoopagomycota</taxon>
        <taxon>Kickxellomycotina</taxon>
        <taxon>Harpellomycetes</taxon>
        <taxon>Harpellales</taxon>
        <taxon>Legeriomycetaceae</taxon>
        <taxon>Smittium</taxon>
    </lineage>
</organism>
<dbReference type="PANTHER" id="PTHR42901:SF1">
    <property type="entry name" value="ALCOHOL DEHYDROGENASE"/>
    <property type="match status" value="1"/>
</dbReference>
<dbReference type="OrthoDB" id="5371740at2759"/>
<dbReference type="GO" id="GO:0016491">
    <property type="term" value="F:oxidoreductase activity"/>
    <property type="evidence" value="ECO:0007669"/>
    <property type="project" value="UniProtKB-KW"/>
</dbReference>
<dbReference type="PANTHER" id="PTHR42901">
    <property type="entry name" value="ALCOHOL DEHYDROGENASE"/>
    <property type="match status" value="1"/>
</dbReference>
<protein>
    <submittedName>
        <fullName evidence="3">Putative oxidoreductase</fullName>
    </submittedName>
</protein>
<dbReference type="InterPro" id="IPR002347">
    <property type="entry name" value="SDR_fam"/>
</dbReference>
<dbReference type="EMBL" id="LSSM01004713">
    <property type="protein sequence ID" value="OMJ14295.1"/>
    <property type="molecule type" value="Genomic_DNA"/>
</dbReference>
<evidence type="ECO:0000313" key="4">
    <source>
        <dbReference type="Proteomes" id="UP000187429"/>
    </source>
</evidence>
<dbReference type="Pfam" id="PF00106">
    <property type="entry name" value="adh_short"/>
    <property type="match status" value="1"/>
</dbReference>
<evidence type="ECO:0000256" key="2">
    <source>
        <dbReference type="ARBA" id="ARBA00023002"/>
    </source>
</evidence>
<sequence>MFERIQGKTVFITGDNVGIGEATVVLFAKYGSNLILTARRESMLDKLEQEIISQYPTIKIHIVKLYVSDHEAVKESYRYHPEWAA</sequence>
<comment type="similarity">
    <text evidence="1">Belongs to the short-chain dehydrogenases/reductases (SDR) family.</text>
</comment>
<evidence type="ECO:0000256" key="1">
    <source>
        <dbReference type="ARBA" id="ARBA00006484"/>
    </source>
</evidence>
<dbReference type="SUPFAM" id="SSF51735">
    <property type="entry name" value="NAD(P)-binding Rossmann-fold domains"/>
    <property type="match status" value="1"/>
</dbReference>
<evidence type="ECO:0000313" key="3">
    <source>
        <dbReference type="EMBL" id="OMJ14295.1"/>
    </source>
</evidence>
<proteinExistence type="inferred from homology"/>
<gene>
    <name evidence="3" type="ORF">AYI69_g8659</name>
</gene>
<accession>A0A1R1XI26</accession>
<dbReference type="Gene3D" id="3.40.50.720">
    <property type="entry name" value="NAD(P)-binding Rossmann-like Domain"/>
    <property type="match status" value="1"/>
</dbReference>
<dbReference type="AlphaFoldDB" id="A0A1R1XI26"/>
<keyword evidence="2" id="KW-0560">Oxidoreductase</keyword>
<reference evidence="4" key="1">
    <citation type="submission" date="2017-01" db="EMBL/GenBank/DDBJ databases">
        <authorList>
            <person name="Wang Y."/>
            <person name="White M."/>
            <person name="Kvist S."/>
            <person name="Moncalvo J.-M."/>
        </authorList>
    </citation>
    <scope>NUCLEOTIDE SEQUENCE [LARGE SCALE GENOMIC DNA]</scope>
    <source>
        <strain evidence="4">ID-206-W2</strain>
    </source>
</reference>
<comment type="caution">
    <text evidence="3">The sequence shown here is derived from an EMBL/GenBank/DDBJ whole genome shotgun (WGS) entry which is preliminary data.</text>
</comment>
<keyword evidence="4" id="KW-1185">Reference proteome</keyword>